<reference evidence="6" key="1">
    <citation type="journal article" date="2019" name="Int. J. Syst. Evol. Microbiol.">
        <title>The Global Catalogue of Microorganisms (GCM) 10K type strain sequencing project: providing services to taxonomists for standard genome sequencing and annotation.</title>
        <authorList>
            <consortium name="The Broad Institute Genomics Platform"/>
            <consortium name="The Broad Institute Genome Sequencing Center for Infectious Disease"/>
            <person name="Wu L."/>
            <person name="Ma J."/>
        </authorList>
    </citation>
    <scope>NUCLEOTIDE SEQUENCE [LARGE SCALE GENOMIC DNA]</scope>
    <source>
        <strain evidence="6">NBRC 15640</strain>
    </source>
</reference>
<dbReference type="InterPro" id="IPR018060">
    <property type="entry name" value="HTH_AraC"/>
</dbReference>
<evidence type="ECO:0000256" key="2">
    <source>
        <dbReference type="ARBA" id="ARBA00023125"/>
    </source>
</evidence>
<organism evidence="5 6">
    <name type="scientific">Vibrio penaeicida</name>
    <dbReference type="NCBI Taxonomy" id="104609"/>
    <lineage>
        <taxon>Bacteria</taxon>
        <taxon>Pseudomonadati</taxon>
        <taxon>Pseudomonadota</taxon>
        <taxon>Gammaproteobacteria</taxon>
        <taxon>Vibrionales</taxon>
        <taxon>Vibrionaceae</taxon>
        <taxon>Vibrio</taxon>
    </lineage>
</organism>
<dbReference type="AlphaFoldDB" id="A0AAV5NUX3"/>
<dbReference type="InterPro" id="IPR009057">
    <property type="entry name" value="Homeodomain-like_sf"/>
</dbReference>
<dbReference type="Gene3D" id="1.10.10.60">
    <property type="entry name" value="Homeodomain-like"/>
    <property type="match status" value="1"/>
</dbReference>
<dbReference type="InterPro" id="IPR032687">
    <property type="entry name" value="AraC-type_N"/>
</dbReference>
<evidence type="ECO:0000256" key="1">
    <source>
        <dbReference type="ARBA" id="ARBA00023015"/>
    </source>
</evidence>
<dbReference type="PROSITE" id="PS01124">
    <property type="entry name" value="HTH_ARAC_FAMILY_2"/>
    <property type="match status" value="1"/>
</dbReference>
<protein>
    <submittedName>
        <fullName evidence="5">Ornithine utilization regulator</fullName>
    </submittedName>
</protein>
<comment type="caution">
    <text evidence="5">The sequence shown here is derived from an EMBL/GenBank/DDBJ whole genome shotgun (WGS) entry which is preliminary data.</text>
</comment>
<dbReference type="EMBL" id="BSNX01000055">
    <property type="protein sequence ID" value="GLQ74407.1"/>
    <property type="molecule type" value="Genomic_DNA"/>
</dbReference>
<dbReference type="Pfam" id="PF12833">
    <property type="entry name" value="HTH_18"/>
    <property type="match status" value="1"/>
</dbReference>
<keyword evidence="3" id="KW-0804">Transcription</keyword>
<dbReference type="GO" id="GO:0003700">
    <property type="term" value="F:DNA-binding transcription factor activity"/>
    <property type="evidence" value="ECO:0007669"/>
    <property type="project" value="InterPro"/>
</dbReference>
<evidence type="ECO:0000313" key="6">
    <source>
        <dbReference type="Proteomes" id="UP001156690"/>
    </source>
</evidence>
<evidence type="ECO:0000256" key="3">
    <source>
        <dbReference type="ARBA" id="ARBA00023163"/>
    </source>
</evidence>
<proteinExistence type="predicted"/>
<keyword evidence="6" id="KW-1185">Reference proteome</keyword>
<dbReference type="PANTHER" id="PTHR47894">
    <property type="entry name" value="HTH-TYPE TRANSCRIPTIONAL REGULATOR GADX"/>
    <property type="match status" value="1"/>
</dbReference>
<evidence type="ECO:0000259" key="4">
    <source>
        <dbReference type="PROSITE" id="PS01124"/>
    </source>
</evidence>
<name>A0AAV5NUX3_9VIBR</name>
<feature type="domain" description="HTH araC/xylS-type" evidence="4">
    <location>
        <begin position="245"/>
        <end position="341"/>
    </location>
</feature>
<dbReference type="PANTHER" id="PTHR47894:SF1">
    <property type="entry name" value="HTH-TYPE TRANSCRIPTIONAL REGULATOR VQSM"/>
    <property type="match status" value="1"/>
</dbReference>
<dbReference type="Pfam" id="PF12625">
    <property type="entry name" value="Arabinose_bd"/>
    <property type="match status" value="1"/>
</dbReference>
<dbReference type="GO" id="GO:0005829">
    <property type="term" value="C:cytosol"/>
    <property type="evidence" value="ECO:0007669"/>
    <property type="project" value="TreeGrafter"/>
</dbReference>
<keyword evidence="2" id="KW-0238">DNA-binding</keyword>
<dbReference type="RefSeq" id="WP_126608600.1">
    <property type="nucleotide sequence ID" value="NZ_AP025145.1"/>
</dbReference>
<evidence type="ECO:0000313" key="5">
    <source>
        <dbReference type="EMBL" id="GLQ74407.1"/>
    </source>
</evidence>
<keyword evidence="1" id="KW-0805">Transcription regulation</keyword>
<dbReference type="GO" id="GO:0000976">
    <property type="term" value="F:transcription cis-regulatory region binding"/>
    <property type="evidence" value="ECO:0007669"/>
    <property type="project" value="TreeGrafter"/>
</dbReference>
<gene>
    <name evidence="5" type="primary">oruR</name>
    <name evidence="5" type="ORF">GCM10007932_37680</name>
</gene>
<sequence>MTVIAEYLPTDHRYQLGTLDVALLLNVLNERGINTAQLLKSTGLETLDWQNPQCQITYSDKLVLFSKVNQMLANDGLGLTLGEFAKFSHFGVLGYAILCSQSVEEAVRTGFKYLRLNGPVFAVKVTIEGETAAICIKNTLDIGELLPFCTEYFLSAIVSLFEAMTKNKLEIIELHVPYAEPIYANKYRDRFRCQTQFNSPRFELRFHADILQYPLKSHHSDTLKACLTSCDAIIDTLESPHLLVNQIKAMLYQSAGSFPSIEDITTHFGCSSRTLRRELAKVGTSFQVLLNQVRCELAKEYLVHTELSVDEIAHRLGYSDASNFRRGFKSWTGRPPQALRK</sequence>
<dbReference type="Proteomes" id="UP001156690">
    <property type="component" value="Unassembled WGS sequence"/>
</dbReference>
<dbReference type="SUPFAM" id="SSF46689">
    <property type="entry name" value="Homeodomain-like"/>
    <property type="match status" value="1"/>
</dbReference>
<dbReference type="SMART" id="SM00342">
    <property type="entry name" value="HTH_ARAC"/>
    <property type="match status" value="1"/>
</dbReference>
<accession>A0AAV5NUX3</accession>